<comment type="caution">
    <text evidence="1">The sequence shown here is derived from an EMBL/GenBank/DDBJ whole genome shotgun (WGS) entry which is preliminary data.</text>
</comment>
<protein>
    <recommendedName>
        <fullName evidence="3">DUF4926 domain-containing protein</fullName>
    </recommendedName>
</protein>
<sequence>MNIGDVVELVKDLPEKKLYSGMQGTIIDSHLDAYEVEFTNSDGETIDFLSLTPENFILTWTIENKKFVSATDQAIELIKRLPLKLTQQVLDFIRFILIYRQKSIVNKPVM</sequence>
<dbReference type="AlphaFoldDB" id="A0A1V1P5N2"/>
<name>A0A1V1P5N2_9BACT</name>
<gene>
    <name evidence="1" type="ORF">OMM_09045</name>
</gene>
<evidence type="ECO:0008006" key="3">
    <source>
        <dbReference type="Google" id="ProtNLM"/>
    </source>
</evidence>
<dbReference type="Proteomes" id="UP000189670">
    <property type="component" value="Unassembled WGS sequence"/>
</dbReference>
<dbReference type="Pfam" id="PF16277">
    <property type="entry name" value="DUF4926"/>
    <property type="match status" value="1"/>
</dbReference>
<proteinExistence type="predicted"/>
<evidence type="ECO:0000313" key="2">
    <source>
        <dbReference type="Proteomes" id="UP000189670"/>
    </source>
</evidence>
<dbReference type="InterPro" id="IPR032568">
    <property type="entry name" value="DUF4926"/>
</dbReference>
<evidence type="ECO:0000313" key="1">
    <source>
        <dbReference type="EMBL" id="ETR70131.1"/>
    </source>
</evidence>
<organism evidence="1 2">
    <name type="scientific">Candidatus Magnetoglobus multicellularis str. Araruama</name>
    <dbReference type="NCBI Taxonomy" id="890399"/>
    <lineage>
        <taxon>Bacteria</taxon>
        <taxon>Pseudomonadati</taxon>
        <taxon>Thermodesulfobacteriota</taxon>
        <taxon>Desulfobacteria</taxon>
        <taxon>Desulfobacterales</taxon>
        <taxon>Desulfobacteraceae</taxon>
        <taxon>Candidatus Magnetoglobus</taxon>
    </lineage>
</organism>
<reference evidence="2" key="1">
    <citation type="submission" date="2012-11" db="EMBL/GenBank/DDBJ databases">
        <authorList>
            <person name="Lucero-Rivera Y.E."/>
            <person name="Tovar-Ramirez D."/>
        </authorList>
    </citation>
    <scope>NUCLEOTIDE SEQUENCE [LARGE SCALE GENOMIC DNA]</scope>
    <source>
        <strain evidence="2">Araruama</strain>
    </source>
</reference>
<accession>A0A1V1P5N2</accession>
<dbReference type="EMBL" id="ATBP01000481">
    <property type="protein sequence ID" value="ETR70131.1"/>
    <property type="molecule type" value="Genomic_DNA"/>
</dbReference>